<dbReference type="RefSeq" id="WP_103790360.1">
    <property type="nucleotide sequence ID" value="NZ_PQVF01000014.1"/>
</dbReference>
<evidence type="ECO:0000313" key="2">
    <source>
        <dbReference type="EMBL" id="POY35093.1"/>
    </source>
</evidence>
<sequence>MERYLGIDVGGNHVKTGIVDNTGEIQDFKSFETAELRKNGQFVENLLDRIVYRLINHKDVQKIGIGLPGTITKDRSTPIEITAIPEINGVKLQSAFQKRFPGMDIFLENDANAAALGELHFAKKRIPDTYGFITLGTGIGSAAVIDRRIFTGGDGNGLELGHIPSRNNKTLEQNIGKQGIINLIGERLEAYSGQTKVSREEPISATRTVVAATEGDEFARNVFYEVGEILGEGLVSFIRIMDIKTIIIGGGLSAAYQFIEPGIKKQLEYYLTPYYLKDLKLYLASLGNDAGLLGAASLCFD</sequence>
<comment type="similarity">
    <text evidence="1">Belongs to the ROK (NagC/XylR) family.</text>
</comment>
<dbReference type="AlphaFoldDB" id="A0A2S4ZZ05"/>
<dbReference type="Pfam" id="PF00480">
    <property type="entry name" value="ROK"/>
    <property type="match status" value="1"/>
</dbReference>
<dbReference type="OrthoDB" id="9810372at2"/>
<proteinExistence type="inferred from homology"/>
<dbReference type="CDD" id="cd23763">
    <property type="entry name" value="ASKHA_ATPase_ROK"/>
    <property type="match status" value="1"/>
</dbReference>
<dbReference type="InterPro" id="IPR043129">
    <property type="entry name" value="ATPase_NBD"/>
</dbReference>
<name>A0A2S4ZZ05_9SPHI</name>
<dbReference type="EMBL" id="PQVF01000014">
    <property type="protein sequence ID" value="POY35093.1"/>
    <property type="molecule type" value="Genomic_DNA"/>
</dbReference>
<accession>A0A2S4ZZ05</accession>
<protein>
    <submittedName>
        <fullName evidence="2">ROK family protein</fullName>
    </submittedName>
</protein>
<keyword evidence="3" id="KW-1185">Reference proteome</keyword>
<gene>
    <name evidence="2" type="ORF">C3K47_16975</name>
</gene>
<dbReference type="PANTHER" id="PTHR18964:SF149">
    <property type="entry name" value="BIFUNCTIONAL UDP-N-ACETYLGLUCOSAMINE 2-EPIMERASE_N-ACETYLMANNOSAMINE KINASE"/>
    <property type="match status" value="1"/>
</dbReference>
<dbReference type="InterPro" id="IPR000600">
    <property type="entry name" value="ROK"/>
</dbReference>
<comment type="caution">
    <text evidence="2">The sequence shown here is derived from an EMBL/GenBank/DDBJ whole genome shotgun (WGS) entry which is preliminary data.</text>
</comment>
<dbReference type="SUPFAM" id="SSF53067">
    <property type="entry name" value="Actin-like ATPase domain"/>
    <property type="match status" value="1"/>
</dbReference>
<organism evidence="2 3">
    <name type="scientific">Solitalea longa</name>
    <dbReference type="NCBI Taxonomy" id="2079460"/>
    <lineage>
        <taxon>Bacteria</taxon>
        <taxon>Pseudomonadati</taxon>
        <taxon>Bacteroidota</taxon>
        <taxon>Sphingobacteriia</taxon>
        <taxon>Sphingobacteriales</taxon>
        <taxon>Sphingobacteriaceae</taxon>
        <taxon>Solitalea</taxon>
    </lineage>
</organism>
<dbReference type="Gene3D" id="3.30.420.40">
    <property type="match status" value="2"/>
</dbReference>
<dbReference type="Proteomes" id="UP000236893">
    <property type="component" value="Unassembled WGS sequence"/>
</dbReference>
<reference evidence="2 3" key="1">
    <citation type="submission" date="2018-01" db="EMBL/GenBank/DDBJ databases">
        <authorList>
            <person name="Gaut B.S."/>
            <person name="Morton B.R."/>
            <person name="Clegg M.T."/>
            <person name="Duvall M.R."/>
        </authorList>
    </citation>
    <scope>NUCLEOTIDE SEQUENCE [LARGE SCALE GENOMIC DNA]</scope>
    <source>
        <strain evidence="2 3">HR-AV</strain>
    </source>
</reference>
<evidence type="ECO:0000256" key="1">
    <source>
        <dbReference type="ARBA" id="ARBA00006479"/>
    </source>
</evidence>
<dbReference type="PANTHER" id="PTHR18964">
    <property type="entry name" value="ROK (REPRESSOR, ORF, KINASE) FAMILY"/>
    <property type="match status" value="1"/>
</dbReference>
<evidence type="ECO:0000313" key="3">
    <source>
        <dbReference type="Proteomes" id="UP000236893"/>
    </source>
</evidence>